<accession>A0ABS2END0</accession>
<keyword evidence="6" id="KW-1185">Reference proteome</keyword>
<evidence type="ECO:0000256" key="3">
    <source>
        <dbReference type="PROSITE-ProRule" id="PRU00209"/>
    </source>
</evidence>
<dbReference type="InterPro" id="IPR037154">
    <property type="entry name" value="YtpR-like_sf"/>
</dbReference>
<dbReference type="InterPro" id="IPR002547">
    <property type="entry name" value="tRNA-bd_dom"/>
</dbReference>
<organism evidence="5 6">
    <name type="scientific">Limosilactobacillus alvi</name>
    <dbReference type="NCBI Taxonomy" id="990412"/>
    <lineage>
        <taxon>Bacteria</taxon>
        <taxon>Bacillati</taxon>
        <taxon>Bacillota</taxon>
        <taxon>Bacilli</taxon>
        <taxon>Lactobacillales</taxon>
        <taxon>Lactobacillaceae</taxon>
        <taxon>Limosilactobacillus</taxon>
    </lineage>
</organism>
<evidence type="ECO:0000256" key="1">
    <source>
        <dbReference type="ARBA" id="ARBA00022555"/>
    </source>
</evidence>
<dbReference type="SUPFAM" id="SSF50249">
    <property type="entry name" value="Nucleic acid-binding proteins"/>
    <property type="match status" value="1"/>
</dbReference>
<dbReference type="PROSITE" id="PS50886">
    <property type="entry name" value="TRBD"/>
    <property type="match status" value="1"/>
</dbReference>
<feature type="domain" description="TRNA-binding" evidence="4">
    <location>
        <begin position="93"/>
        <end position="204"/>
    </location>
</feature>
<comment type="caution">
    <text evidence="5">The sequence shown here is derived from an EMBL/GenBank/DDBJ whole genome shotgun (WGS) entry which is preliminary data.</text>
</comment>
<dbReference type="EMBL" id="JACJJQ010000013">
    <property type="protein sequence ID" value="MBM6753933.1"/>
    <property type="molecule type" value="Genomic_DNA"/>
</dbReference>
<evidence type="ECO:0000259" key="4">
    <source>
        <dbReference type="PROSITE" id="PS50886"/>
    </source>
</evidence>
<proteinExistence type="predicted"/>
<dbReference type="NCBIfam" id="NF045760">
    <property type="entry name" value="YtpR"/>
    <property type="match status" value="1"/>
</dbReference>
<evidence type="ECO:0000313" key="5">
    <source>
        <dbReference type="EMBL" id="MBM6753933.1"/>
    </source>
</evidence>
<dbReference type="InterPro" id="IPR027855">
    <property type="entry name" value="DUF4479"/>
</dbReference>
<protein>
    <submittedName>
        <fullName evidence="5">DUF4479 domain-containing protein</fullName>
    </submittedName>
</protein>
<dbReference type="CDD" id="cd02796">
    <property type="entry name" value="tRNA_bind_bactPheRS"/>
    <property type="match status" value="1"/>
</dbReference>
<dbReference type="Pfam" id="PF01588">
    <property type="entry name" value="tRNA_bind"/>
    <property type="match status" value="1"/>
</dbReference>
<dbReference type="Gene3D" id="2.40.50.140">
    <property type="entry name" value="Nucleic acid-binding proteins"/>
    <property type="match status" value="1"/>
</dbReference>
<dbReference type="Gene3D" id="3.30.1940.10">
    <property type="entry name" value="YtpR-like"/>
    <property type="match status" value="1"/>
</dbReference>
<keyword evidence="2 3" id="KW-0694">RNA-binding</keyword>
<dbReference type="InterPro" id="IPR033714">
    <property type="entry name" value="tRNA_bind_bactPheRS"/>
</dbReference>
<gene>
    <name evidence="5" type="ORF">H5993_04050</name>
</gene>
<dbReference type="RefSeq" id="WP_204776323.1">
    <property type="nucleotide sequence ID" value="NZ_JACJJQ010000013.1"/>
</dbReference>
<evidence type="ECO:0000256" key="2">
    <source>
        <dbReference type="ARBA" id="ARBA00022884"/>
    </source>
</evidence>
<dbReference type="InterPro" id="IPR012340">
    <property type="entry name" value="NA-bd_OB-fold"/>
</dbReference>
<name>A0ABS2END0_9LACO</name>
<dbReference type="Proteomes" id="UP000776629">
    <property type="component" value="Unassembled WGS sequence"/>
</dbReference>
<evidence type="ECO:0000313" key="6">
    <source>
        <dbReference type="Proteomes" id="UP000776629"/>
    </source>
</evidence>
<reference evidence="5 6" key="1">
    <citation type="journal article" date="2021" name="Sci. Rep.">
        <title>The distribution of antibiotic resistance genes in chicken gut microbiota commensals.</title>
        <authorList>
            <person name="Juricova H."/>
            <person name="Matiasovicova J."/>
            <person name="Kubasova T."/>
            <person name="Cejkova D."/>
            <person name="Rychlik I."/>
        </authorList>
    </citation>
    <scope>NUCLEOTIDE SEQUENCE [LARGE SCALE GENOMIC DNA]</scope>
    <source>
        <strain evidence="5 6">An810</strain>
    </source>
</reference>
<dbReference type="Pfam" id="PF14794">
    <property type="entry name" value="DUF4479"/>
    <property type="match status" value="1"/>
</dbReference>
<sequence>MLVAGYNPAELGDILVVMTAKGSGDHVVSQKDQIVQIKGAKDGSLLGYNFLTASEILPELKTGVNGNVDLNNDQIAKLNRALMKAGFRDELSANQYPNFQIGFVEKMVDHPKSDHLHITTVDLGDHKQQIVSGSPNMAEGIKVVVANVGTMMPSGSIIWPGALLGVESDGMICSGRELKLKNAPQKPGALILPADFGEVGAAFDFTKGNQLFK</sequence>
<keyword evidence="1 3" id="KW-0820">tRNA-binding</keyword>